<reference evidence="2 3" key="1">
    <citation type="submission" date="2020-02" db="EMBL/GenBank/DDBJ databases">
        <authorList>
            <person name="Ferguson B K."/>
        </authorList>
    </citation>
    <scope>NUCLEOTIDE SEQUENCE [LARGE SCALE GENOMIC DNA]</scope>
</reference>
<name>A0A6H5G2Q7_9HEMI</name>
<sequence length="176" mass="20648">MRFATRGRKLLIADLCLRPSETCRVAELRMLSRVLSTMFSINYSPSKGDARLSQFDKQANFERNISVENRRFPEYRSDRNSNYRPFEMANCEKVSEEEVERMRRRIRRRRSSGRRRRRSSSGCRRGEEEKTGHEEERRREGGRVITAGSDSKTTKKKDKIATMGNETTTSRTWPSA</sequence>
<evidence type="ECO:0000256" key="1">
    <source>
        <dbReference type="SAM" id="MobiDB-lite"/>
    </source>
</evidence>
<protein>
    <submittedName>
        <fullName evidence="2">Uncharacterized protein</fullName>
    </submittedName>
</protein>
<feature type="compositionally biased region" description="Polar residues" evidence="1">
    <location>
        <begin position="164"/>
        <end position="176"/>
    </location>
</feature>
<proteinExistence type="predicted"/>
<evidence type="ECO:0000313" key="3">
    <source>
        <dbReference type="Proteomes" id="UP000479000"/>
    </source>
</evidence>
<accession>A0A6H5G2Q7</accession>
<keyword evidence="3" id="KW-1185">Reference proteome</keyword>
<feature type="compositionally biased region" description="Basic residues" evidence="1">
    <location>
        <begin position="106"/>
        <end position="119"/>
    </location>
</feature>
<organism evidence="2 3">
    <name type="scientific">Nesidiocoris tenuis</name>
    <dbReference type="NCBI Taxonomy" id="355587"/>
    <lineage>
        <taxon>Eukaryota</taxon>
        <taxon>Metazoa</taxon>
        <taxon>Ecdysozoa</taxon>
        <taxon>Arthropoda</taxon>
        <taxon>Hexapoda</taxon>
        <taxon>Insecta</taxon>
        <taxon>Pterygota</taxon>
        <taxon>Neoptera</taxon>
        <taxon>Paraneoptera</taxon>
        <taxon>Hemiptera</taxon>
        <taxon>Heteroptera</taxon>
        <taxon>Panheteroptera</taxon>
        <taxon>Cimicomorpha</taxon>
        <taxon>Miridae</taxon>
        <taxon>Dicyphina</taxon>
        <taxon>Nesidiocoris</taxon>
    </lineage>
</organism>
<feature type="region of interest" description="Disordered" evidence="1">
    <location>
        <begin position="106"/>
        <end position="176"/>
    </location>
</feature>
<evidence type="ECO:0000313" key="2">
    <source>
        <dbReference type="EMBL" id="CAA9996995.1"/>
    </source>
</evidence>
<dbReference type="Proteomes" id="UP000479000">
    <property type="component" value="Unassembled WGS sequence"/>
</dbReference>
<dbReference type="EMBL" id="CADCXU010005298">
    <property type="protein sequence ID" value="CAA9996995.1"/>
    <property type="molecule type" value="Genomic_DNA"/>
</dbReference>
<dbReference type="AlphaFoldDB" id="A0A6H5G2Q7"/>
<feature type="compositionally biased region" description="Basic and acidic residues" evidence="1">
    <location>
        <begin position="124"/>
        <end position="142"/>
    </location>
</feature>
<gene>
    <name evidence="2" type="ORF">NTEN_LOCUS3361</name>
</gene>